<comment type="caution">
    <text evidence="2">The sequence shown here is derived from an EMBL/GenBank/DDBJ whole genome shotgun (WGS) entry which is preliminary data.</text>
</comment>
<name>A0A255IHQ5_9FIRM</name>
<sequence>MKKRTLINSIRLLYFTKLVPAVIFLIFTGYLIYHYPFKEIIIPKQLSSINSIFDEYQNGQEFLEVTIPLLYYTGYDYTINSIRKGSYYYSFIGDKCVFFLIHNQADATALTALENKTMKAKLIYDTDQMDYLISHFASDLAWTDTQLSKISADFIVSEPDYFVPKTYILMLLIGVIDLYTVISVFCYLIFIMAPQNSLVCRQLGRGRDAKLGLKTADLELKNNREYTIADISMTSNYMITKTKNQIAIIPLTDIIWGYKHSKLSRISGISYHIVIHTTHGIIRFKHKQKFEADSILDYLGTHYPNILLGYTKKNAALARRLKNKSNAMPILESGK</sequence>
<evidence type="ECO:0000313" key="5">
    <source>
        <dbReference type="Proteomes" id="UP000247523"/>
    </source>
</evidence>
<dbReference type="Pfam" id="PF20456">
    <property type="entry name" value="DUF6709"/>
    <property type="match status" value="1"/>
</dbReference>
<reference evidence="3" key="3">
    <citation type="submission" date="2018-07" db="EMBL/GenBank/DDBJ databases">
        <authorList>
            <person name="Quirk P.G."/>
            <person name="Krulwich T.A."/>
        </authorList>
    </citation>
    <scope>NUCLEOTIDE SEQUENCE</scope>
    <source>
        <strain evidence="3">CCRI-19302</strain>
    </source>
</reference>
<gene>
    <name evidence="2" type="ORF">C8E03_11344</name>
    <name evidence="3" type="ORF">CG710_008880</name>
</gene>
<dbReference type="RefSeq" id="WP_094377364.1">
    <property type="nucleotide sequence ID" value="NZ_NOKA02000013.1"/>
</dbReference>
<keyword evidence="1" id="KW-0812">Transmembrane</keyword>
<dbReference type="Proteomes" id="UP000247523">
    <property type="component" value="Unassembled WGS sequence"/>
</dbReference>
<reference evidence="2 5" key="2">
    <citation type="submission" date="2018-05" db="EMBL/GenBank/DDBJ databases">
        <title>Genomic Encyclopedia of Type Strains, Phase IV (KMG-IV): sequencing the most valuable type-strain genomes for metagenomic binning, comparative biology and taxonomic classification.</title>
        <authorList>
            <person name="Goeker M."/>
        </authorList>
    </citation>
    <scope>NUCLEOTIDE SEQUENCE [LARGE SCALE GENOMIC DNA]</scope>
    <source>
        <strain evidence="2 5">DSM 28816</strain>
    </source>
</reference>
<reference evidence="3 4" key="1">
    <citation type="journal article" date="2017" name="Genome Announc.">
        <title>Draft Genome Sequence of a Sporulating and Motile Strain of Lachnotalea glycerini Isolated from Water in Quebec City, Canada.</title>
        <authorList>
            <person name="Maheux A.F."/>
            <person name="Boudreau D.K."/>
            <person name="Berube E."/>
            <person name="Boissinot M."/>
            <person name="Raymond F."/>
            <person name="Brodeur S."/>
            <person name="Corbeil J."/>
            <person name="Isabel S."/>
            <person name="Omar R.F."/>
            <person name="Bergeron M.G."/>
        </authorList>
    </citation>
    <scope>NUCLEOTIDE SEQUENCE [LARGE SCALE GENOMIC DNA]</scope>
    <source>
        <strain evidence="3 4">CCRI-19302</strain>
    </source>
</reference>
<dbReference type="EMBL" id="NOKA02000013">
    <property type="protein sequence ID" value="RDY31568.1"/>
    <property type="molecule type" value="Genomic_DNA"/>
</dbReference>
<evidence type="ECO:0000313" key="4">
    <source>
        <dbReference type="Proteomes" id="UP000216411"/>
    </source>
</evidence>
<feature type="transmembrane region" description="Helical" evidence="1">
    <location>
        <begin position="12"/>
        <end position="33"/>
    </location>
</feature>
<keyword evidence="1" id="KW-1133">Transmembrane helix</keyword>
<keyword evidence="4" id="KW-1185">Reference proteome</keyword>
<keyword evidence="1" id="KW-0472">Membrane</keyword>
<protein>
    <submittedName>
        <fullName evidence="2">Uncharacterized protein</fullName>
    </submittedName>
</protein>
<feature type="transmembrane region" description="Helical" evidence="1">
    <location>
        <begin position="167"/>
        <end position="193"/>
    </location>
</feature>
<dbReference type="AlphaFoldDB" id="A0A255IHQ5"/>
<dbReference type="EMBL" id="QICS01000013">
    <property type="protein sequence ID" value="PXV86259.1"/>
    <property type="molecule type" value="Genomic_DNA"/>
</dbReference>
<evidence type="ECO:0000256" key="1">
    <source>
        <dbReference type="SAM" id="Phobius"/>
    </source>
</evidence>
<accession>A0A255IHQ5</accession>
<evidence type="ECO:0000313" key="2">
    <source>
        <dbReference type="EMBL" id="PXV86259.1"/>
    </source>
</evidence>
<organism evidence="2 5">
    <name type="scientific">Lachnotalea glycerini</name>
    <dbReference type="NCBI Taxonomy" id="1763509"/>
    <lineage>
        <taxon>Bacteria</taxon>
        <taxon>Bacillati</taxon>
        <taxon>Bacillota</taxon>
        <taxon>Clostridia</taxon>
        <taxon>Lachnospirales</taxon>
        <taxon>Lachnospiraceae</taxon>
        <taxon>Lachnotalea</taxon>
    </lineage>
</organism>
<dbReference type="InterPro" id="IPR046555">
    <property type="entry name" value="DUF6709"/>
</dbReference>
<dbReference type="Proteomes" id="UP000216411">
    <property type="component" value="Unassembled WGS sequence"/>
</dbReference>
<evidence type="ECO:0000313" key="3">
    <source>
        <dbReference type="EMBL" id="RDY31568.1"/>
    </source>
</evidence>
<proteinExistence type="predicted"/>
<dbReference type="OrthoDB" id="1930829at2"/>